<evidence type="ECO:0000313" key="3">
    <source>
        <dbReference type="EMBL" id="HGY94505.1"/>
    </source>
</evidence>
<dbReference type="EMBL" id="DTKL01000044">
    <property type="protein sequence ID" value="HGY94505.1"/>
    <property type="molecule type" value="Genomic_DNA"/>
</dbReference>
<name>A0A7V4XSZ5_9BACT</name>
<dbReference type="PANTHER" id="PTHR33755:SF6">
    <property type="entry name" value="PLASMID STABILIZATION SYSTEM PROTEIN"/>
    <property type="match status" value="1"/>
</dbReference>
<sequence>MSRYRLAAAVESDLEAIWQYITEHNEDAADQWLARFFDAFKKIAESPGIGHTRRDLTHQPIRFWPVQAYLILCRQQNEYVEIIAVTHGARDIPAFLRYR</sequence>
<evidence type="ECO:0000256" key="1">
    <source>
        <dbReference type="ARBA" id="ARBA00006226"/>
    </source>
</evidence>
<organism evidence="3">
    <name type="scientific">Acidobacterium capsulatum</name>
    <dbReference type="NCBI Taxonomy" id="33075"/>
    <lineage>
        <taxon>Bacteria</taxon>
        <taxon>Pseudomonadati</taxon>
        <taxon>Acidobacteriota</taxon>
        <taxon>Terriglobia</taxon>
        <taxon>Terriglobales</taxon>
        <taxon>Acidobacteriaceae</taxon>
        <taxon>Acidobacterium</taxon>
    </lineage>
</organism>
<protein>
    <submittedName>
        <fullName evidence="3">Type II toxin-antitoxin system RelE/ParE family toxin</fullName>
    </submittedName>
</protein>
<dbReference type="Gene3D" id="3.30.2310.20">
    <property type="entry name" value="RelE-like"/>
    <property type="match status" value="1"/>
</dbReference>
<dbReference type="AlphaFoldDB" id="A0A7V4XSZ5"/>
<comment type="caution">
    <text evidence="3">The sequence shown here is derived from an EMBL/GenBank/DDBJ whole genome shotgun (WGS) entry which is preliminary data.</text>
</comment>
<evidence type="ECO:0000256" key="2">
    <source>
        <dbReference type="ARBA" id="ARBA00022649"/>
    </source>
</evidence>
<comment type="similarity">
    <text evidence="1">Belongs to the RelE toxin family.</text>
</comment>
<reference evidence="3" key="1">
    <citation type="journal article" date="2020" name="mSystems">
        <title>Genome- and Community-Level Interaction Insights into Carbon Utilization and Element Cycling Functions of Hydrothermarchaeota in Hydrothermal Sediment.</title>
        <authorList>
            <person name="Zhou Z."/>
            <person name="Liu Y."/>
            <person name="Xu W."/>
            <person name="Pan J."/>
            <person name="Luo Z.H."/>
            <person name="Li M."/>
        </authorList>
    </citation>
    <scope>NUCLEOTIDE SEQUENCE [LARGE SCALE GENOMIC DNA]</scope>
    <source>
        <strain evidence="3">SpSt-855</strain>
    </source>
</reference>
<proteinExistence type="inferred from homology"/>
<dbReference type="Pfam" id="PF05016">
    <property type="entry name" value="ParE_toxin"/>
    <property type="match status" value="1"/>
</dbReference>
<dbReference type="InterPro" id="IPR035093">
    <property type="entry name" value="RelE/ParE_toxin_dom_sf"/>
</dbReference>
<gene>
    <name evidence="3" type="ORF">ENW50_07460</name>
</gene>
<dbReference type="InterPro" id="IPR051803">
    <property type="entry name" value="TA_system_RelE-like_toxin"/>
</dbReference>
<accession>A0A7V4XSZ5</accession>
<dbReference type="PANTHER" id="PTHR33755">
    <property type="entry name" value="TOXIN PARE1-RELATED"/>
    <property type="match status" value="1"/>
</dbReference>
<keyword evidence="2" id="KW-1277">Toxin-antitoxin system</keyword>
<dbReference type="InterPro" id="IPR007712">
    <property type="entry name" value="RelE/ParE_toxin"/>
</dbReference>